<accession>A0ABS2G2Z7</accession>
<gene>
    <name evidence="1" type="ORF">H6A04_05550</name>
</gene>
<evidence type="ECO:0000313" key="2">
    <source>
        <dbReference type="Proteomes" id="UP000728968"/>
    </source>
</evidence>
<evidence type="ECO:0000313" key="1">
    <source>
        <dbReference type="EMBL" id="MBM6875118.1"/>
    </source>
</evidence>
<keyword evidence="2" id="KW-1185">Reference proteome</keyword>
<sequence>MSIEDKMTIEEKEKLINNIKNDLCAGISFSSIDDKYFNGNGLVQFIDRNYENFKDIKFKKRS</sequence>
<dbReference type="RefSeq" id="WP_204716068.1">
    <property type="nucleotide sequence ID" value="NZ_JACJLT010000037.1"/>
</dbReference>
<organism evidence="1 2">
    <name type="scientific">Fusobacterium mortiferum</name>
    <dbReference type="NCBI Taxonomy" id="850"/>
    <lineage>
        <taxon>Bacteria</taxon>
        <taxon>Fusobacteriati</taxon>
        <taxon>Fusobacteriota</taxon>
        <taxon>Fusobacteriia</taxon>
        <taxon>Fusobacteriales</taxon>
        <taxon>Fusobacteriaceae</taxon>
        <taxon>Fusobacterium</taxon>
    </lineage>
</organism>
<reference evidence="1 2" key="1">
    <citation type="journal article" date="2021" name="Sci. Rep.">
        <title>The distribution of antibiotic resistance genes in chicken gut microbiota commensals.</title>
        <authorList>
            <person name="Juricova H."/>
            <person name="Matiasovicova J."/>
            <person name="Kubasova T."/>
            <person name="Cejkova D."/>
            <person name="Rychlik I."/>
        </authorList>
    </citation>
    <scope>NUCLEOTIDE SEQUENCE [LARGE SCALE GENOMIC DNA]</scope>
    <source>
        <strain evidence="1 2">An425</strain>
    </source>
</reference>
<dbReference type="Proteomes" id="UP000728968">
    <property type="component" value="Unassembled WGS sequence"/>
</dbReference>
<name>A0ABS2G2Z7_FUSMR</name>
<dbReference type="EMBL" id="JACJLT010000037">
    <property type="protein sequence ID" value="MBM6875118.1"/>
    <property type="molecule type" value="Genomic_DNA"/>
</dbReference>
<proteinExistence type="predicted"/>
<protein>
    <submittedName>
        <fullName evidence="1">Uncharacterized protein</fullName>
    </submittedName>
</protein>
<comment type="caution">
    <text evidence="1">The sequence shown here is derived from an EMBL/GenBank/DDBJ whole genome shotgun (WGS) entry which is preliminary data.</text>
</comment>